<dbReference type="STRING" id="1048340.SAMN05444487_10329"/>
<keyword evidence="4 9" id="KW-0812">Transmembrane</keyword>
<dbReference type="GO" id="GO:0005886">
    <property type="term" value="C:plasma membrane"/>
    <property type="evidence" value="ECO:0007669"/>
    <property type="project" value="UniProtKB-SubCell"/>
</dbReference>
<dbReference type="InterPro" id="IPR036640">
    <property type="entry name" value="ABC1_TM_sf"/>
</dbReference>
<dbReference type="PROSITE" id="PS00211">
    <property type="entry name" value="ABC_TRANSPORTER_1"/>
    <property type="match status" value="1"/>
</dbReference>
<comment type="subcellular location">
    <subcellularLocation>
        <location evidence="1">Cell membrane</location>
        <topology evidence="1">Multi-pass membrane protein</topology>
    </subcellularLocation>
</comment>
<feature type="transmembrane region" description="Helical" evidence="9">
    <location>
        <begin position="161"/>
        <end position="182"/>
    </location>
</feature>
<dbReference type="PROSITE" id="PS50893">
    <property type="entry name" value="ABC_TRANSPORTER_2"/>
    <property type="match status" value="1"/>
</dbReference>
<keyword evidence="2" id="KW-0813">Transport</keyword>
<dbReference type="InterPro" id="IPR003593">
    <property type="entry name" value="AAA+_ATPase"/>
</dbReference>
<evidence type="ECO:0000256" key="3">
    <source>
        <dbReference type="ARBA" id="ARBA00022475"/>
    </source>
</evidence>
<feature type="transmembrane region" description="Helical" evidence="9">
    <location>
        <begin position="188"/>
        <end position="205"/>
    </location>
</feature>
<evidence type="ECO:0000256" key="7">
    <source>
        <dbReference type="ARBA" id="ARBA00022989"/>
    </source>
</evidence>
<dbReference type="InterPro" id="IPR027417">
    <property type="entry name" value="P-loop_NTPase"/>
</dbReference>
<sequence>MSFALKNSKQNGIYFYARFLLKGGGNLSVFKDLWWYFKLEKSNYLMGIAMFVAICLLQAIPPYGVRMVLDTIAKNTITTKDLTYWSLIILASGLLTYGLGFYRRVKLFASANRLSKLLRNRLYDHFTKMSPQFFHKYRTGDLMARSTNDVQAVSLTAGEGVLTLADSIIQGGLVILIMAFFIDWKLTAVSLLPMPVLALLTTKYGRLLHRRFHDAQKAFSSMNDRVQENISGIRVVKSFGKEEAEKKQFEQIVENVVHKNIAVARINALFDPTMMFIVMSSFFLAVAFGSTEVLHGSLSIGELTQFILYLGLLIWPMLAFGWLFNIVERGRVSYHRIENLLQTEPPIREKPDALITVPSGAIHFHIPTFHYPDIESAALKEIDIHVEKGETLGIVGKIGSGKTTLLRLLLREFESKQVNISIGGVPIRDFKLFALREAISYVSQDPILFSATIAENMALGKPEATQDEIESAAKVACIHEDILNFKDGYNTTIGEQGVTLSGGQRQRLSIARALLQDSEILILDDSLSAVDTRTEHAILQSLRENRKNKTTLISAHRLSSVEKAHQIIVLEEGKVKASGTHHELIQQNEWYKQMVDRQQLESLILEGGGMSI</sequence>
<dbReference type="PANTHER" id="PTHR43394">
    <property type="entry name" value="ATP-DEPENDENT PERMEASE MDL1, MITOCHONDRIAL"/>
    <property type="match status" value="1"/>
</dbReference>
<protein>
    <submittedName>
        <fullName evidence="12">ATP-binding cassette, subfamily B</fullName>
    </submittedName>
</protein>
<reference evidence="12 13" key="1">
    <citation type="submission" date="2016-10" db="EMBL/GenBank/DDBJ databases">
        <authorList>
            <person name="de Groot N.N."/>
        </authorList>
    </citation>
    <scope>NUCLEOTIDE SEQUENCE [LARGE SCALE GENOMIC DNA]</scope>
    <source>
        <strain evidence="12 13">DSM 45610</strain>
    </source>
</reference>
<accession>A0A1H2T5B8</accession>
<dbReference type="InterPro" id="IPR003439">
    <property type="entry name" value="ABC_transporter-like_ATP-bd"/>
</dbReference>
<dbReference type="InterPro" id="IPR039421">
    <property type="entry name" value="Type_1_exporter"/>
</dbReference>
<name>A0A1H2T5B8_9BACL</name>
<dbReference type="InterPro" id="IPR011527">
    <property type="entry name" value="ABC1_TM_dom"/>
</dbReference>
<dbReference type="CDD" id="cd18541">
    <property type="entry name" value="ABC_6TM_TmrB_like"/>
    <property type="match status" value="1"/>
</dbReference>
<evidence type="ECO:0000256" key="2">
    <source>
        <dbReference type="ARBA" id="ARBA00022448"/>
    </source>
</evidence>
<evidence type="ECO:0000256" key="8">
    <source>
        <dbReference type="ARBA" id="ARBA00023136"/>
    </source>
</evidence>
<evidence type="ECO:0000256" key="6">
    <source>
        <dbReference type="ARBA" id="ARBA00022840"/>
    </source>
</evidence>
<keyword evidence="8 9" id="KW-0472">Membrane</keyword>
<evidence type="ECO:0000256" key="4">
    <source>
        <dbReference type="ARBA" id="ARBA00022692"/>
    </source>
</evidence>
<feature type="transmembrane region" description="Helical" evidence="9">
    <location>
        <begin position="84"/>
        <end position="102"/>
    </location>
</feature>
<dbReference type="SUPFAM" id="SSF52540">
    <property type="entry name" value="P-loop containing nucleoside triphosphate hydrolases"/>
    <property type="match status" value="1"/>
</dbReference>
<dbReference type="PROSITE" id="PS50929">
    <property type="entry name" value="ABC_TM1F"/>
    <property type="match status" value="1"/>
</dbReference>
<dbReference type="GO" id="GO:0015421">
    <property type="term" value="F:ABC-type oligopeptide transporter activity"/>
    <property type="evidence" value="ECO:0007669"/>
    <property type="project" value="TreeGrafter"/>
</dbReference>
<proteinExistence type="predicted"/>
<keyword evidence="6 12" id="KW-0067">ATP-binding</keyword>
<evidence type="ECO:0000256" key="1">
    <source>
        <dbReference type="ARBA" id="ARBA00004651"/>
    </source>
</evidence>
<feature type="domain" description="ABC transmembrane type-1" evidence="11">
    <location>
        <begin position="45"/>
        <end position="329"/>
    </location>
</feature>
<evidence type="ECO:0000256" key="5">
    <source>
        <dbReference type="ARBA" id="ARBA00022741"/>
    </source>
</evidence>
<dbReference type="GO" id="GO:0016887">
    <property type="term" value="F:ATP hydrolysis activity"/>
    <property type="evidence" value="ECO:0007669"/>
    <property type="project" value="InterPro"/>
</dbReference>
<dbReference type="FunFam" id="1.20.1560.10:FF:000011">
    <property type="entry name" value="Multidrug ABC transporter ATP-binding protein"/>
    <property type="match status" value="1"/>
</dbReference>
<dbReference type="Proteomes" id="UP000198534">
    <property type="component" value="Unassembled WGS sequence"/>
</dbReference>
<dbReference type="SUPFAM" id="SSF90123">
    <property type="entry name" value="ABC transporter transmembrane region"/>
    <property type="match status" value="1"/>
</dbReference>
<dbReference type="FunFam" id="3.40.50.300:FF:000221">
    <property type="entry name" value="Multidrug ABC transporter ATP-binding protein"/>
    <property type="match status" value="1"/>
</dbReference>
<dbReference type="Pfam" id="PF00664">
    <property type="entry name" value="ABC_membrane"/>
    <property type="match status" value="1"/>
</dbReference>
<gene>
    <name evidence="12" type="ORF">SAMN05444487_10329</name>
</gene>
<keyword evidence="3" id="KW-1003">Cell membrane</keyword>
<dbReference type="PANTHER" id="PTHR43394:SF1">
    <property type="entry name" value="ATP-BINDING CASSETTE SUB-FAMILY B MEMBER 10, MITOCHONDRIAL"/>
    <property type="match status" value="1"/>
</dbReference>
<evidence type="ECO:0000313" key="13">
    <source>
        <dbReference type="Proteomes" id="UP000198534"/>
    </source>
</evidence>
<evidence type="ECO:0000313" key="12">
    <source>
        <dbReference type="EMBL" id="SDW38925.1"/>
    </source>
</evidence>
<organism evidence="12 13">
    <name type="scientific">Marininema mesophilum</name>
    <dbReference type="NCBI Taxonomy" id="1048340"/>
    <lineage>
        <taxon>Bacteria</taxon>
        <taxon>Bacillati</taxon>
        <taxon>Bacillota</taxon>
        <taxon>Bacilli</taxon>
        <taxon>Bacillales</taxon>
        <taxon>Thermoactinomycetaceae</taxon>
        <taxon>Marininema</taxon>
    </lineage>
</organism>
<feature type="transmembrane region" description="Helical" evidence="9">
    <location>
        <begin position="306"/>
        <end position="327"/>
    </location>
</feature>
<feature type="transmembrane region" description="Helical" evidence="9">
    <location>
        <begin position="44"/>
        <end position="64"/>
    </location>
</feature>
<dbReference type="Gene3D" id="3.40.50.300">
    <property type="entry name" value="P-loop containing nucleotide triphosphate hydrolases"/>
    <property type="match status" value="1"/>
</dbReference>
<feature type="transmembrane region" description="Helical" evidence="9">
    <location>
        <begin position="274"/>
        <end position="294"/>
    </location>
</feature>
<dbReference type="GO" id="GO:0005524">
    <property type="term" value="F:ATP binding"/>
    <property type="evidence" value="ECO:0007669"/>
    <property type="project" value="UniProtKB-KW"/>
</dbReference>
<evidence type="ECO:0000259" key="10">
    <source>
        <dbReference type="PROSITE" id="PS50893"/>
    </source>
</evidence>
<dbReference type="Pfam" id="PF00005">
    <property type="entry name" value="ABC_tran"/>
    <property type="match status" value="1"/>
</dbReference>
<dbReference type="SMART" id="SM00382">
    <property type="entry name" value="AAA"/>
    <property type="match status" value="1"/>
</dbReference>
<keyword evidence="5" id="KW-0547">Nucleotide-binding</keyword>
<keyword evidence="13" id="KW-1185">Reference proteome</keyword>
<dbReference type="InterPro" id="IPR017871">
    <property type="entry name" value="ABC_transporter-like_CS"/>
</dbReference>
<evidence type="ECO:0000256" key="9">
    <source>
        <dbReference type="SAM" id="Phobius"/>
    </source>
</evidence>
<dbReference type="AlphaFoldDB" id="A0A1H2T5B8"/>
<feature type="domain" description="ABC transporter" evidence="10">
    <location>
        <begin position="364"/>
        <end position="597"/>
    </location>
</feature>
<dbReference type="EMBL" id="FNNQ01000003">
    <property type="protein sequence ID" value="SDW38925.1"/>
    <property type="molecule type" value="Genomic_DNA"/>
</dbReference>
<dbReference type="Gene3D" id="1.20.1560.10">
    <property type="entry name" value="ABC transporter type 1, transmembrane domain"/>
    <property type="match status" value="1"/>
</dbReference>
<evidence type="ECO:0000259" key="11">
    <source>
        <dbReference type="PROSITE" id="PS50929"/>
    </source>
</evidence>
<keyword evidence="7 9" id="KW-1133">Transmembrane helix</keyword>